<dbReference type="InterPro" id="IPR017927">
    <property type="entry name" value="FAD-bd_FR_type"/>
</dbReference>
<accession>A0ABT2ECG7</accession>
<protein>
    <submittedName>
        <fullName evidence="3">Siderophore-interacting protein</fullName>
    </submittedName>
</protein>
<name>A0ABT2ECG7_9GAMM</name>
<dbReference type="InterPro" id="IPR039261">
    <property type="entry name" value="FNR_nucleotide-bd"/>
</dbReference>
<dbReference type="PROSITE" id="PS51384">
    <property type="entry name" value="FAD_FR"/>
    <property type="match status" value="1"/>
</dbReference>
<dbReference type="Gene3D" id="3.40.50.80">
    <property type="entry name" value="Nucleotide-binding domain of ferredoxin-NADP reductase (FNR) module"/>
    <property type="match status" value="1"/>
</dbReference>
<dbReference type="Pfam" id="PF04954">
    <property type="entry name" value="SIP"/>
    <property type="match status" value="1"/>
</dbReference>
<dbReference type="Gene3D" id="2.40.30.10">
    <property type="entry name" value="Translation factors"/>
    <property type="match status" value="1"/>
</dbReference>
<sequence>MARPAPRTLNVVASTPVTPHMLRITLGGAGIDHFPAEQESAYIKLIFEHPGEERPLMRTYTVRKQRENEFDVDFVLHEPAGPAAQWAKNARPGDPILIGGPGPKKLVDNSADWFLIVGDMTALPAVSVNLEQLPDDAKGYAVIEVLDERDIQPLDHPAGVELHWLVNPHPGQASVLLDRVRALEWLPGRPSIWAACEFSGMRALRQHFKEERQVERRDLYISSYWKLGSSEDQHKRVKSEDTAAFEAQSS</sequence>
<proteinExistence type="inferred from homology"/>
<dbReference type="PANTHER" id="PTHR30157">
    <property type="entry name" value="FERRIC REDUCTASE, NADPH-DEPENDENT"/>
    <property type="match status" value="1"/>
</dbReference>
<evidence type="ECO:0000313" key="4">
    <source>
        <dbReference type="Proteomes" id="UP001165542"/>
    </source>
</evidence>
<keyword evidence="4" id="KW-1185">Reference proteome</keyword>
<comment type="caution">
    <text evidence="3">The sequence shown here is derived from an EMBL/GenBank/DDBJ whole genome shotgun (WGS) entry which is preliminary data.</text>
</comment>
<dbReference type="EMBL" id="JAJISC010000003">
    <property type="protein sequence ID" value="MCS2609246.1"/>
    <property type="molecule type" value="Genomic_DNA"/>
</dbReference>
<dbReference type="InterPro" id="IPR017938">
    <property type="entry name" value="Riboflavin_synthase-like_b-brl"/>
</dbReference>
<dbReference type="Pfam" id="PF08021">
    <property type="entry name" value="FAD_binding_9"/>
    <property type="match status" value="1"/>
</dbReference>
<dbReference type="CDD" id="cd06193">
    <property type="entry name" value="siderophore_interacting"/>
    <property type="match status" value="1"/>
</dbReference>
<gene>
    <name evidence="3" type="ORF">LLY24_07940</name>
</gene>
<dbReference type="InterPro" id="IPR039374">
    <property type="entry name" value="SIP_fam"/>
</dbReference>
<dbReference type="InterPro" id="IPR013113">
    <property type="entry name" value="SIP_FAD-bd"/>
</dbReference>
<reference evidence="3" key="1">
    <citation type="submission" date="2021-11" db="EMBL/GenBank/DDBJ databases">
        <title>Halomonas sp., isolated from a coastal aquaculture zone in Dongshan Bay.</title>
        <authorList>
            <person name="Lin W."/>
        </authorList>
    </citation>
    <scope>NUCLEOTIDE SEQUENCE</scope>
    <source>
        <strain evidence="3">Yzlin-01</strain>
    </source>
</reference>
<dbReference type="RefSeq" id="WP_259035751.1">
    <property type="nucleotide sequence ID" value="NZ_JAJISC010000003.1"/>
</dbReference>
<organism evidence="3 4">
    <name type="scientific">Halomonas dongshanensis</name>
    <dbReference type="NCBI Taxonomy" id="2890835"/>
    <lineage>
        <taxon>Bacteria</taxon>
        <taxon>Pseudomonadati</taxon>
        <taxon>Pseudomonadota</taxon>
        <taxon>Gammaproteobacteria</taxon>
        <taxon>Oceanospirillales</taxon>
        <taxon>Halomonadaceae</taxon>
        <taxon>Halomonas</taxon>
    </lineage>
</organism>
<dbReference type="SUPFAM" id="SSF63380">
    <property type="entry name" value="Riboflavin synthase domain-like"/>
    <property type="match status" value="1"/>
</dbReference>
<comment type="similarity">
    <text evidence="1">Belongs to the SIP oxidoreductase family.</text>
</comment>
<dbReference type="Proteomes" id="UP001165542">
    <property type="component" value="Unassembled WGS sequence"/>
</dbReference>
<dbReference type="PANTHER" id="PTHR30157:SF0">
    <property type="entry name" value="NADPH-DEPENDENT FERRIC-CHELATE REDUCTASE"/>
    <property type="match status" value="1"/>
</dbReference>
<evidence type="ECO:0000313" key="3">
    <source>
        <dbReference type="EMBL" id="MCS2609246.1"/>
    </source>
</evidence>
<feature type="domain" description="FAD-binding FR-type" evidence="2">
    <location>
        <begin position="4"/>
        <end position="108"/>
    </location>
</feature>
<evidence type="ECO:0000259" key="2">
    <source>
        <dbReference type="PROSITE" id="PS51384"/>
    </source>
</evidence>
<evidence type="ECO:0000256" key="1">
    <source>
        <dbReference type="ARBA" id="ARBA00035644"/>
    </source>
</evidence>
<dbReference type="InterPro" id="IPR007037">
    <property type="entry name" value="SIP_rossman_dom"/>
</dbReference>